<keyword evidence="3" id="KW-0456">Lyase</keyword>
<comment type="caution">
    <text evidence="7">The sequence shown here is derived from an EMBL/GenBank/DDBJ whole genome shotgun (WGS) entry which is preliminary data.</text>
</comment>
<evidence type="ECO:0000256" key="3">
    <source>
        <dbReference type="ARBA" id="ARBA00023239"/>
    </source>
</evidence>
<evidence type="ECO:0000313" key="8">
    <source>
        <dbReference type="Proteomes" id="UP001369815"/>
    </source>
</evidence>
<evidence type="ECO:0000256" key="2">
    <source>
        <dbReference type="ARBA" id="ARBA00023016"/>
    </source>
</evidence>
<sequence length="231" mass="24713">MTPRVLVILTSFGYIESAKRVTGWYLPEFAHPYEVLSGKGVEIVTASPKGGVAPLDPASVEQFKSDPTSISFLENKSALWENTEKLSSFLGHAGEFDALFYPGGYGPMYDLATDSESIALIKEFVAADKPVAAVCHGPIVFTNVTLPDGKLLLAGKNVTGFSNAEEEGVGLLEHLPFLLEDKMNEIGANYKITEKIYDPFVVVENDGKLITGQNPASSAGVGEELAKAIGL</sequence>
<dbReference type="Proteomes" id="UP001369815">
    <property type="component" value="Unassembled WGS sequence"/>
</dbReference>
<dbReference type="SUPFAM" id="SSF52317">
    <property type="entry name" value="Class I glutamine amidotransferase-like"/>
    <property type="match status" value="1"/>
</dbReference>
<dbReference type="GO" id="GO:0019243">
    <property type="term" value="P:methylglyoxal catabolic process to D-lactate via S-lactoyl-glutathione"/>
    <property type="evidence" value="ECO:0007669"/>
    <property type="project" value="TreeGrafter"/>
</dbReference>
<dbReference type="Gene3D" id="3.40.50.880">
    <property type="match status" value="1"/>
</dbReference>
<dbReference type="PANTHER" id="PTHR48094:SF11">
    <property type="entry name" value="GLUTATHIONE-INDEPENDENT GLYOXALASE HSP31-RELATED"/>
    <property type="match status" value="1"/>
</dbReference>
<feature type="domain" description="DJ-1/PfpI" evidence="6">
    <location>
        <begin position="28"/>
        <end position="225"/>
    </location>
</feature>
<accession>A0AAX6MN81</accession>
<dbReference type="EC" id="4.2.1.130" evidence="1"/>
<dbReference type="PANTHER" id="PTHR48094">
    <property type="entry name" value="PROTEIN/NUCLEIC ACID DEGLYCASE DJ-1-RELATED"/>
    <property type="match status" value="1"/>
</dbReference>
<dbReference type="InterPro" id="IPR050325">
    <property type="entry name" value="Prot/Nucl_acid_deglycase"/>
</dbReference>
<evidence type="ECO:0000313" key="7">
    <source>
        <dbReference type="EMBL" id="KAK6953641.1"/>
    </source>
</evidence>
<proteinExistence type="inferred from homology"/>
<dbReference type="CDD" id="cd03141">
    <property type="entry name" value="GATase1_Hsp31_like"/>
    <property type="match status" value="1"/>
</dbReference>
<evidence type="ECO:0000256" key="5">
    <source>
        <dbReference type="ARBA" id="ARBA00048082"/>
    </source>
</evidence>
<keyword evidence="2" id="KW-0346">Stress response</keyword>
<name>A0AAX6MN81_9PEZI</name>
<gene>
    <name evidence="7" type="ORF">Daesc_005946</name>
</gene>
<dbReference type="InterPro" id="IPR002818">
    <property type="entry name" value="DJ-1/PfpI"/>
</dbReference>
<reference evidence="7 8" key="1">
    <citation type="journal article" date="2024" name="Front Chem Biol">
        <title>Unveiling the potential of Daldinia eschscholtzii MFLUCC 19-0629 through bioactivity and bioinformatics studies for enhanced sustainable agriculture production.</title>
        <authorList>
            <person name="Brooks S."/>
            <person name="Weaver J.A."/>
            <person name="Klomchit A."/>
            <person name="Alharthi S.A."/>
            <person name="Onlamun T."/>
            <person name="Nurani R."/>
            <person name="Vong T.K."/>
            <person name="Alberti F."/>
            <person name="Greco C."/>
        </authorList>
    </citation>
    <scope>NUCLEOTIDE SEQUENCE [LARGE SCALE GENOMIC DNA]</scope>
    <source>
        <strain evidence="7">MFLUCC 19-0629</strain>
    </source>
</reference>
<dbReference type="EMBL" id="JBANMG010000005">
    <property type="protein sequence ID" value="KAK6953641.1"/>
    <property type="molecule type" value="Genomic_DNA"/>
</dbReference>
<comment type="catalytic activity">
    <reaction evidence="5">
        <text>methylglyoxal + H2O = (R)-lactate + H(+)</text>
        <dbReference type="Rhea" id="RHEA:27754"/>
        <dbReference type="ChEBI" id="CHEBI:15377"/>
        <dbReference type="ChEBI" id="CHEBI:15378"/>
        <dbReference type="ChEBI" id="CHEBI:16004"/>
        <dbReference type="ChEBI" id="CHEBI:17158"/>
        <dbReference type="EC" id="4.2.1.130"/>
    </reaction>
</comment>
<dbReference type="AlphaFoldDB" id="A0AAX6MN81"/>
<dbReference type="InterPro" id="IPR029062">
    <property type="entry name" value="Class_I_gatase-like"/>
</dbReference>
<comment type="similarity">
    <text evidence="4">Belongs to the peptidase C56 family. HSP31-like subfamily.</text>
</comment>
<dbReference type="GO" id="GO:0019172">
    <property type="term" value="F:glyoxalase III activity"/>
    <property type="evidence" value="ECO:0007669"/>
    <property type="project" value="UniProtKB-EC"/>
</dbReference>
<evidence type="ECO:0000259" key="6">
    <source>
        <dbReference type="Pfam" id="PF01965"/>
    </source>
</evidence>
<dbReference type="GO" id="GO:0005737">
    <property type="term" value="C:cytoplasm"/>
    <property type="evidence" value="ECO:0007669"/>
    <property type="project" value="TreeGrafter"/>
</dbReference>
<evidence type="ECO:0000256" key="1">
    <source>
        <dbReference type="ARBA" id="ARBA00013134"/>
    </source>
</evidence>
<dbReference type="Pfam" id="PF01965">
    <property type="entry name" value="DJ-1_PfpI"/>
    <property type="match status" value="1"/>
</dbReference>
<protein>
    <recommendedName>
        <fullName evidence="1">D-lactate dehydratase</fullName>
        <ecNumber evidence="1">4.2.1.130</ecNumber>
    </recommendedName>
</protein>
<evidence type="ECO:0000256" key="4">
    <source>
        <dbReference type="ARBA" id="ARBA00038493"/>
    </source>
</evidence>
<keyword evidence="8" id="KW-1185">Reference proteome</keyword>
<organism evidence="7 8">
    <name type="scientific">Daldinia eschscholtzii</name>
    <dbReference type="NCBI Taxonomy" id="292717"/>
    <lineage>
        <taxon>Eukaryota</taxon>
        <taxon>Fungi</taxon>
        <taxon>Dikarya</taxon>
        <taxon>Ascomycota</taxon>
        <taxon>Pezizomycotina</taxon>
        <taxon>Sordariomycetes</taxon>
        <taxon>Xylariomycetidae</taxon>
        <taxon>Xylariales</taxon>
        <taxon>Hypoxylaceae</taxon>
        <taxon>Daldinia</taxon>
    </lineage>
</organism>